<dbReference type="EMBL" id="CAEKKB010000004">
    <property type="protein sequence ID" value="CAB4309087.1"/>
    <property type="molecule type" value="Genomic_DNA"/>
</dbReference>
<dbReference type="EMBL" id="CAEKDK010000004">
    <property type="protein sequence ID" value="CAB4278431.1"/>
    <property type="molecule type" value="Genomic_DNA"/>
</dbReference>
<organism evidence="4 6">
    <name type="scientific">Prunus armeniaca</name>
    <name type="common">Apricot</name>
    <name type="synonym">Armeniaca vulgaris</name>
    <dbReference type="NCBI Taxonomy" id="36596"/>
    <lineage>
        <taxon>Eukaryota</taxon>
        <taxon>Viridiplantae</taxon>
        <taxon>Streptophyta</taxon>
        <taxon>Embryophyta</taxon>
        <taxon>Tracheophyta</taxon>
        <taxon>Spermatophyta</taxon>
        <taxon>Magnoliopsida</taxon>
        <taxon>eudicotyledons</taxon>
        <taxon>Gunneridae</taxon>
        <taxon>Pentapetalae</taxon>
        <taxon>rosids</taxon>
        <taxon>fabids</taxon>
        <taxon>Rosales</taxon>
        <taxon>Rosaceae</taxon>
        <taxon>Amygdaloideae</taxon>
        <taxon>Amygdaleae</taxon>
        <taxon>Prunus</taxon>
    </lineage>
</organism>
<proteinExistence type="predicted"/>
<feature type="region of interest" description="Disordered" evidence="1">
    <location>
        <begin position="1"/>
        <end position="32"/>
    </location>
</feature>
<dbReference type="Proteomes" id="UP000507245">
    <property type="component" value="Unassembled WGS sequence"/>
</dbReference>
<sequence>MQPKKQLSRSKWEMEAKTSNTNGIQGQNSVPNSEGYFAEAESLEETKNVHLYRFWTVEQKKVLRKADSLSMMG</sequence>
<evidence type="ECO:0000313" key="4">
    <source>
        <dbReference type="EMBL" id="CAB4309087.1"/>
    </source>
</evidence>
<protein>
    <submittedName>
        <fullName evidence="4">Uncharacterized protein</fullName>
    </submittedName>
</protein>
<feature type="compositionally biased region" description="Polar residues" evidence="1">
    <location>
        <begin position="17"/>
        <end position="32"/>
    </location>
</feature>
<evidence type="ECO:0000256" key="1">
    <source>
        <dbReference type="SAM" id="MobiDB-lite"/>
    </source>
</evidence>
<evidence type="ECO:0000313" key="5">
    <source>
        <dbReference type="Proteomes" id="UP000507222"/>
    </source>
</evidence>
<reference evidence="6" key="1">
    <citation type="journal article" date="2020" name="Genome Biol.">
        <title>Gamete binning: chromosome-level and haplotype-resolved genome assembly enabled by high-throughput single-cell sequencing of gamete genomes.</title>
        <authorList>
            <person name="Campoy J.A."/>
            <person name="Sun H."/>
            <person name="Goel M."/>
            <person name="Jiao W.-B."/>
            <person name="Folz-Donahue K."/>
            <person name="Wang N."/>
            <person name="Rubio M."/>
            <person name="Liu C."/>
            <person name="Kukat C."/>
            <person name="Ruiz D."/>
            <person name="Huettel B."/>
            <person name="Schneeberger K."/>
        </authorList>
    </citation>
    <scope>NUCLEOTIDE SEQUENCE [LARGE SCALE GENOMIC DNA]</scope>
    <source>
        <strain evidence="6">cv. Rojo Pasion</strain>
    </source>
</reference>
<keyword evidence="6" id="KW-1185">Reference proteome</keyword>
<evidence type="ECO:0000313" key="6">
    <source>
        <dbReference type="Proteomes" id="UP000507245"/>
    </source>
</evidence>
<dbReference type="EMBL" id="CAEKDK010000004">
    <property type="protein sequence ID" value="CAB4278663.1"/>
    <property type="molecule type" value="Genomic_DNA"/>
</dbReference>
<dbReference type="Proteomes" id="UP000507222">
    <property type="component" value="Unassembled WGS sequence"/>
</dbReference>
<reference evidence="4 5" key="2">
    <citation type="submission" date="2020-05" db="EMBL/GenBank/DDBJ databases">
        <authorList>
            <person name="Campoy J."/>
            <person name="Schneeberger K."/>
            <person name="Spophaly S."/>
        </authorList>
    </citation>
    <scope>NUCLEOTIDE SEQUENCE [LARGE SCALE GENOMIC DNA]</scope>
    <source>
        <strain evidence="4">PruArmRojPasFocal</strain>
    </source>
</reference>
<evidence type="ECO:0000313" key="2">
    <source>
        <dbReference type="EMBL" id="CAB4278431.1"/>
    </source>
</evidence>
<accession>A0A6J5X971</accession>
<dbReference type="AlphaFoldDB" id="A0A6J5X971"/>
<gene>
    <name evidence="2" type="ORF">CURHAP_LOCUS29316</name>
    <name evidence="3" type="ORF">CURHAP_LOCUS30153</name>
    <name evidence="4" type="ORF">ORAREDHAP_LOCUS29811</name>
</gene>
<name>A0A6J5X971_PRUAR</name>
<evidence type="ECO:0000313" key="3">
    <source>
        <dbReference type="EMBL" id="CAB4278663.1"/>
    </source>
</evidence>